<dbReference type="InterPro" id="IPR007624">
    <property type="entry name" value="RNA_pol_sigma70_r3"/>
</dbReference>
<dbReference type="OrthoDB" id="9799825at2"/>
<dbReference type="PROSITE" id="PS00716">
    <property type="entry name" value="SIGMA70_2"/>
    <property type="match status" value="1"/>
</dbReference>
<dbReference type="RefSeq" id="WP_084233052.1">
    <property type="nucleotide sequence ID" value="NZ_FWXW01000001.1"/>
</dbReference>
<accession>A0A1W1YH60</accession>
<dbReference type="AlphaFoldDB" id="A0A1W1YH60"/>
<feature type="domain" description="RNA polymerase sigma-70" evidence="7">
    <location>
        <begin position="218"/>
        <end position="244"/>
    </location>
</feature>
<evidence type="ECO:0000256" key="3">
    <source>
        <dbReference type="ARBA" id="ARBA00023125"/>
    </source>
</evidence>
<dbReference type="InterPro" id="IPR012845">
    <property type="entry name" value="RNA_pol_sigma_FliA_WhiG"/>
</dbReference>
<dbReference type="InterPro" id="IPR013325">
    <property type="entry name" value="RNA_pol_sigma_r2"/>
</dbReference>
<dbReference type="PANTHER" id="PTHR30385:SF7">
    <property type="entry name" value="RNA POLYMERASE SIGMA FACTOR FLIA"/>
    <property type="match status" value="1"/>
</dbReference>
<dbReference type="InterPro" id="IPR000943">
    <property type="entry name" value="RNA_pol_sigma70"/>
</dbReference>
<keyword evidence="9" id="KW-1185">Reference proteome</keyword>
<dbReference type="CDD" id="cd06171">
    <property type="entry name" value="Sigma70_r4"/>
    <property type="match status" value="1"/>
</dbReference>
<evidence type="ECO:0000256" key="1">
    <source>
        <dbReference type="ARBA" id="ARBA00023015"/>
    </source>
</evidence>
<feature type="domain" description="RNA polymerase sigma-70" evidence="6">
    <location>
        <begin position="57"/>
        <end position="70"/>
    </location>
</feature>
<dbReference type="PIRSF" id="PIRSF000770">
    <property type="entry name" value="RNA_pol_sigma-SigE/K"/>
    <property type="match status" value="1"/>
</dbReference>
<dbReference type="Pfam" id="PF04542">
    <property type="entry name" value="Sigma70_r2"/>
    <property type="match status" value="1"/>
</dbReference>
<dbReference type="NCBIfam" id="NF005413">
    <property type="entry name" value="PRK06986.1"/>
    <property type="match status" value="1"/>
</dbReference>
<proteinExistence type="inferred from homology"/>
<sequence length="252" mass="29490">MDMDVKTFDDLSELWLQYSGSKDPELKNRILTAYIPLVKKIVRRIMPKYKMYNDSEDLISCGMIGLIDAVDKYDINYGVKFETYATTRIRGEILDYMRKQDWAPSSLRTKINRINHASEALEYKLGRQPTEKEVAEYLHMPGAEYQKVMEKTHIFNLMYFEDMVTDTYFSDKMSDSDESNPAVILQNKEMNRILAELIDALPEKEKLVIALYYYEEMTLKEIAGILKVTESRVSQIHSKVLSRIGYKLKKMI</sequence>
<dbReference type="SUPFAM" id="SSF88946">
    <property type="entry name" value="Sigma2 domain of RNA polymerase sigma factors"/>
    <property type="match status" value="1"/>
</dbReference>
<dbReference type="EMBL" id="FWXW01000001">
    <property type="protein sequence ID" value="SMC35474.1"/>
    <property type="molecule type" value="Genomic_DNA"/>
</dbReference>
<evidence type="ECO:0000313" key="8">
    <source>
        <dbReference type="EMBL" id="SMC35474.1"/>
    </source>
</evidence>
<evidence type="ECO:0000256" key="2">
    <source>
        <dbReference type="ARBA" id="ARBA00023082"/>
    </source>
</evidence>
<keyword evidence="4 5" id="KW-0804">Transcription</keyword>
<dbReference type="InterPro" id="IPR014284">
    <property type="entry name" value="RNA_pol_sigma-70_dom"/>
</dbReference>
<dbReference type="InterPro" id="IPR007630">
    <property type="entry name" value="RNA_pol_sigma70_r4"/>
</dbReference>
<dbReference type="InterPro" id="IPR007627">
    <property type="entry name" value="RNA_pol_sigma70_r2"/>
</dbReference>
<dbReference type="GO" id="GO:0003899">
    <property type="term" value="F:DNA-directed RNA polymerase activity"/>
    <property type="evidence" value="ECO:0007669"/>
    <property type="project" value="InterPro"/>
</dbReference>
<dbReference type="Gene3D" id="1.10.1740.10">
    <property type="match status" value="1"/>
</dbReference>
<comment type="function">
    <text evidence="5">Sigma factors are initiation factors that promote the attachment of RNA polymerase to specific initiation sites and are then released.</text>
</comment>
<evidence type="ECO:0000313" key="9">
    <source>
        <dbReference type="Proteomes" id="UP000192790"/>
    </source>
</evidence>
<dbReference type="STRING" id="1122930.SAMN02745168_0406"/>
<dbReference type="PANTHER" id="PTHR30385">
    <property type="entry name" value="SIGMA FACTOR F FLAGELLAR"/>
    <property type="match status" value="1"/>
</dbReference>
<protein>
    <recommendedName>
        <fullName evidence="5">RNA polymerase sigma factor</fullName>
    </recommendedName>
</protein>
<dbReference type="Pfam" id="PF04539">
    <property type="entry name" value="Sigma70_r3"/>
    <property type="match status" value="1"/>
</dbReference>
<evidence type="ECO:0000256" key="4">
    <source>
        <dbReference type="ARBA" id="ARBA00023163"/>
    </source>
</evidence>
<dbReference type="Proteomes" id="UP000192790">
    <property type="component" value="Unassembled WGS sequence"/>
</dbReference>
<dbReference type="InterPro" id="IPR013324">
    <property type="entry name" value="RNA_pol_sigma_r3/r4-like"/>
</dbReference>
<evidence type="ECO:0000259" key="6">
    <source>
        <dbReference type="PROSITE" id="PS00715"/>
    </source>
</evidence>
<evidence type="ECO:0000259" key="7">
    <source>
        <dbReference type="PROSITE" id="PS00716"/>
    </source>
</evidence>
<dbReference type="PROSITE" id="PS00715">
    <property type="entry name" value="SIGMA70_1"/>
    <property type="match status" value="1"/>
</dbReference>
<dbReference type="NCBIfam" id="TIGR02479">
    <property type="entry name" value="FliA_WhiG"/>
    <property type="match status" value="1"/>
</dbReference>
<dbReference type="SUPFAM" id="SSF88659">
    <property type="entry name" value="Sigma3 and sigma4 domains of RNA polymerase sigma factors"/>
    <property type="match status" value="2"/>
</dbReference>
<reference evidence="8 9" key="1">
    <citation type="submission" date="2017-04" db="EMBL/GenBank/DDBJ databases">
        <authorList>
            <person name="Afonso C.L."/>
            <person name="Miller P.J."/>
            <person name="Scott M.A."/>
            <person name="Spackman E."/>
            <person name="Goraichik I."/>
            <person name="Dimitrov K.M."/>
            <person name="Suarez D.L."/>
            <person name="Swayne D.E."/>
        </authorList>
    </citation>
    <scope>NUCLEOTIDE SEQUENCE [LARGE SCALE GENOMIC DNA]</scope>
    <source>
        <strain evidence="8 9">DSM 12816</strain>
    </source>
</reference>
<dbReference type="GO" id="GO:0006352">
    <property type="term" value="P:DNA-templated transcription initiation"/>
    <property type="evidence" value="ECO:0007669"/>
    <property type="project" value="InterPro"/>
</dbReference>
<organism evidence="8 9">
    <name type="scientific">Papillibacter cinnamivorans DSM 12816</name>
    <dbReference type="NCBI Taxonomy" id="1122930"/>
    <lineage>
        <taxon>Bacteria</taxon>
        <taxon>Bacillati</taxon>
        <taxon>Bacillota</taxon>
        <taxon>Clostridia</taxon>
        <taxon>Eubacteriales</taxon>
        <taxon>Oscillospiraceae</taxon>
        <taxon>Papillibacter</taxon>
    </lineage>
</organism>
<keyword evidence="1 5" id="KW-0805">Transcription regulation</keyword>
<comment type="similarity">
    <text evidence="5">Belongs to the sigma-70 factor family.</text>
</comment>
<dbReference type="GO" id="GO:0003677">
    <property type="term" value="F:DNA binding"/>
    <property type="evidence" value="ECO:0007669"/>
    <property type="project" value="UniProtKB-KW"/>
</dbReference>
<dbReference type="Pfam" id="PF04545">
    <property type="entry name" value="Sigma70_r4"/>
    <property type="match status" value="1"/>
</dbReference>
<name>A0A1W1YH60_9FIRM</name>
<keyword evidence="2 5" id="KW-0731">Sigma factor</keyword>
<keyword evidence="3 5" id="KW-0238">DNA-binding</keyword>
<dbReference type="Gene3D" id="1.20.140.160">
    <property type="match status" value="1"/>
</dbReference>
<dbReference type="PRINTS" id="PR00046">
    <property type="entry name" value="SIGMA70FCT"/>
</dbReference>
<dbReference type="GO" id="GO:0016987">
    <property type="term" value="F:sigma factor activity"/>
    <property type="evidence" value="ECO:0007669"/>
    <property type="project" value="UniProtKB-KW"/>
</dbReference>
<gene>
    <name evidence="8" type="ORF">SAMN02745168_0406</name>
</gene>
<evidence type="ECO:0000256" key="5">
    <source>
        <dbReference type="RuleBase" id="RU362124"/>
    </source>
</evidence>
<dbReference type="NCBIfam" id="TIGR02937">
    <property type="entry name" value="sigma70-ECF"/>
    <property type="match status" value="1"/>
</dbReference>